<gene>
    <name evidence="2" type="ORF">BZARG_2067</name>
</gene>
<dbReference type="PANTHER" id="PTHR30272">
    <property type="entry name" value="3-HYDROXYACYL-[ACYL-CARRIER-PROTEIN] DEHYDRATASE"/>
    <property type="match status" value="1"/>
</dbReference>
<dbReference type="SUPFAM" id="SSF54637">
    <property type="entry name" value="Thioesterase/thiol ester dehydrase-isomerase"/>
    <property type="match status" value="1"/>
</dbReference>
<dbReference type="PANTHER" id="PTHR30272:SF1">
    <property type="entry name" value="3-HYDROXYACYL-[ACYL-CARRIER-PROTEIN] DEHYDRATASE"/>
    <property type="match status" value="1"/>
</dbReference>
<keyword evidence="1" id="KW-0456">Lyase</keyword>
<dbReference type="PATRIC" id="fig|1046627.3.peg.2225"/>
<name>G2EFD3_9FLAO</name>
<dbReference type="GO" id="GO:0016829">
    <property type="term" value="F:lyase activity"/>
    <property type="evidence" value="ECO:0007669"/>
    <property type="project" value="UniProtKB-KW"/>
</dbReference>
<proteinExistence type="predicted"/>
<dbReference type="Gene3D" id="3.10.129.10">
    <property type="entry name" value="Hotdog Thioesterase"/>
    <property type="match status" value="1"/>
</dbReference>
<accession>G2EFD3</accession>
<protein>
    <submittedName>
        <fullName evidence="2">Hydroxymyristoyl-ACP dehydratase</fullName>
    </submittedName>
</protein>
<dbReference type="STRING" id="1046627.BZARG_2067"/>
<dbReference type="InterPro" id="IPR029069">
    <property type="entry name" value="HotDog_dom_sf"/>
</dbReference>
<evidence type="ECO:0000313" key="2">
    <source>
        <dbReference type="EMBL" id="EGV42890.1"/>
    </source>
</evidence>
<reference evidence="2 3" key="1">
    <citation type="journal article" date="2008" name="Int. J. Syst. Evol. Microbiol.">
        <title>Bizionia argentinensis sp. nov., isolated from surface marine water in Antarctica.</title>
        <authorList>
            <person name="Bercovich A."/>
            <person name="Vazquez S.C."/>
            <person name="Yankilevich P."/>
            <person name="Coria S.H."/>
            <person name="Foti M."/>
            <person name="Hernandez E."/>
            <person name="Vidal A."/>
            <person name="Ruberto L."/>
            <person name="Melo C."/>
            <person name="Marenssi S."/>
            <person name="Criscuolo M."/>
            <person name="Memoli M."/>
            <person name="Arguelles M."/>
            <person name="Mac Cormack W.P."/>
        </authorList>
    </citation>
    <scope>NUCLEOTIDE SEQUENCE [LARGE SCALE GENOMIC DNA]</scope>
    <source>
        <strain evidence="2 3">JUB59</strain>
    </source>
</reference>
<dbReference type="AlphaFoldDB" id="G2EFD3"/>
<dbReference type="eggNOG" id="COG0764">
    <property type="taxonomic scope" value="Bacteria"/>
</dbReference>
<evidence type="ECO:0000256" key="1">
    <source>
        <dbReference type="ARBA" id="ARBA00023239"/>
    </source>
</evidence>
<organism evidence="2 3">
    <name type="scientific">Bizionia argentinensis JUB59</name>
    <dbReference type="NCBI Taxonomy" id="1046627"/>
    <lineage>
        <taxon>Bacteria</taxon>
        <taxon>Pseudomonadati</taxon>
        <taxon>Bacteroidota</taxon>
        <taxon>Flavobacteriia</taxon>
        <taxon>Flavobacteriales</taxon>
        <taxon>Flavobacteriaceae</taxon>
        <taxon>Bizionia</taxon>
    </lineage>
</organism>
<dbReference type="InterPro" id="IPR013114">
    <property type="entry name" value="FabA_FabZ"/>
</dbReference>
<dbReference type="Pfam" id="PF07977">
    <property type="entry name" value="FabA"/>
    <property type="match status" value="1"/>
</dbReference>
<comment type="caution">
    <text evidence="2">The sequence shown here is derived from an EMBL/GenBank/DDBJ whole genome shotgun (WGS) entry which is preliminary data.</text>
</comment>
<evidence type="ECO:0000313" key="3">
    <source>
        <dbReference type="Proteomes" id="UP000003730"/>
    </source>
</evidence>
<keyword evidence="3" id="KW-1185">Reference proteome</keyword>
<dbReference type="CDD" id="cd00493">
    <property type="entry name" value="FabA_FabZ"/>
    <property type="match status" value="1"/>
</dbReference>
<dbReference type="OrthoDB" id="9772788at2"/>
<dbReference type="Proteomes" id="UP000003730">
    <property type="component" value="Unassembled WGS sequence"/>
</dbReference>
<sequence length="148" mass="16740">MNLKEIIAKLPYEKPFLFVDDLIEVTENGISGTYTFHENHDFYKGHFKNNPVTPGVILTETMAQIGLVSFGIYLMNEAGESIDGIQIALTSTEIDFFKPVFSNEKVLVKSEKDYFRFNKLKCNVEMFNAKEELVCRGKIAGMIAGKTN</sequence>
<dbReference type="EMBL" id="AFXZ01000038">
    <property type="protein sequence ID" value="EGV42890.1"/>
    <property type="molecule type" value="Genomic_DNA"/>
</dbReference>
<dbReference type="RefSeq" id="WP_008638316.1">
    <property type="nucleotide sequence ID" value="NZ_AFXZ01000038.1"/>
</dbReference>